<gene>
    <name evidence="1" type="ORF">PoB_001694900</name>
</gene>
<dbReference type="EMBL" id="BLXT01002034">
    <property type="protein sequence ID" value="GFN90443.1"/>
    <property type="molecule type" value="Genomic_DNA"/>
</dbReference>
<reference evidence="1 2" key="1">
    <citation type="journal article" date="2021" name="Elife">
        <title>Chloroplast acquisition without the gene transfer in kleptoplastic sea slugs, Plakobranchus ocellatus.</title>
        <authorList>
            <person name="Maeda T."/>
            <person name="Takahashi S."/>
            <person name="Yoshida T."/>
            <person name="Shimamura S."/>
            <person name="Takaki Y."/>
            <person name="Nagai Y."/>
            <person name="Toyoda A."/>
            <person name="Suzuki Y."/>
            <person name="Arimoto A."/>
            <person name="Ishii H."/>
            <person name="Satoh N."/>
            <person name="Nishiyama T."/>
            <person name="Hasebe M."/>
            <person name="Maruyama T."/>
            <person name="Minagawa J."/>
            <person name="Obokata J."/>
            <person name="Shigenobu S."/>
        </authorList>
    </citation>
    <scope>NUCLEOTIDE SEQUENCE [LARGE SCALE GENOMIC DNA]</scope>
</reference>
<evidence type="ECO:0000313" key="1">
    <source>
        <dbReference type="EMBL" id="GFN90443.1"/>
    </source>
</evidence>
<dbReference type="Proteomes" id="UP000735302">
    <property type="component" value="Unassembled WGS sequence"/>
</dbReference>
<protein>
    <submittedName>
        <fullName evidence="1">Uncharacterized protein</fullName>
    </submittedName>
</protein>
<keyword evidence="2" id="KW-1185">Reference proteome</keyword>
<comment type="caution">
    <text evidence="1">The sequence shown here is derived from an EMBL/GenBank/DDBJ whole genome shotgun (WGS) entry which is preliminary data.</text>
</comment>
<sequence length="160" mass="18018">MRYISSKPCRIGLSSFLRKKLTSKSATGGQLCRPAQGERSGQRSVLISDSHHVTSTSKIHLTHQTGRTLPQRHPLFEGDRSAISMIVCSLMNWSVGLIIFSIQQGNTKSLALNSEAFEETKPLLKRLQDSNHCPESPDDEFLNCWRSKWPIPVKPSKRYP</sequence>
<accession>A0AAV3Z959</accession>
<evidence type="ECO:0000313" key="2">
    <source>
        <dbReference type="Proteomes" id="UP000735302"/>
    </source>
</evidence>
<name>A0AAV3Z959_9GAST</name>
<dbReference type="AlphaFoldDB" id="A0AAV3Z959"/>
<proteinExistence type="predicted"/>
<organism evidence="1 2">
    <name type="scientific">Plakobranchus ocellatus</name>
    <dbReference type="NCBI Taxonomy" id="259542"/>
    <lineage>
        <taxon>Eukaryota</taxon>
        <taxon>Metazoa</taxon>
        <taxon>Spiralia</taxon>
        <taxon>Lophotrochozoa</taxon>
        <taxon>Mollusca</taxon>
        <taxon>Gastropoda</taxon>
        <taxon>Heterobranchia</taxon>
        <taxon>Euthyneura</taxon>
        <taxon>Panpulmonata</taxon>
        <taxon>Sacoglossa</taxon>
        <taxon>Placobranchoidea</taxon>
        <taxon>Plakobranchidae</taxon>
        <taxon>Plakobranchus</taxon>
    </lineage>
</organism>